<sequence>MRDGYLTHVIGEYQVQRVKYWFSAPPSWVRDSLMVRLKGSKSIIRAMYLGAKLFQAFSENSSGPEALKCIGWIDTLEQRFSSDFYNSSTLNDAADCLLAELELAFLKSSLISSISGYAVLQKSLPRFLHLLAANPALYAEDCNGNLVVSFPRTFSALQHELKRFVMFDTTATLVLGVPPLVEYGYDGECDPVSHGLECIHGVPVAFVETISQVNSWKAGSKVPLDDWQTLESRVKSWQAQLPVAEDEDVGTENVARLTVQESWRHVALIYIYMASIRQIIQLGEIVADLPIGVHMMVHCVIAGLGARYEKHRTIVREKLLSFEGLRVWLFRAGGAPVTWDDYVWSRCAVAPV</sequence>
<evidence type="ECO:0000313" key="1">
    <source>
        <dbReference type="EMBL" id="CAE6501353.1"/>
    </source>
</evidence>
<dbReference type="EMBL" id="CAJMXA010003534">
    <property type="protein sequence ID" value="CAE6501353.1"/>
    <property type="molecule type" value="Genomic_DNA"/>
</dbReference>
<protein>
    <submittedName>
        <fullName evidence="1">Uncharacterized protein</fullName>
    </submittedName>
</protein>
<proteinExistence type="predicted"/>
<evidence type="ECO:0000313" key="2">
    <source>
        <dbReference type="Proteomes" id="UP000663853"/>
    </source>
</evidence>
<name>A0A8H3D2C9_9AGAM</name>
<dbReference type="Proteomes" id="UP000663853">
    <property type="component" value="Unassembled WGS sequence"/>
</dbReference>
<gene>
    <name evidence="1" type="ORF">RDB_LOCUS112878</name>
</gene>
<dbReference type="AlphaFoldDB" id="A0A8H3D2C9"/>
<organism evidence="1 2">
    <name type="scientific">Rhizoctonia solani</name>
    <dbReference type="NCBI Taxonomy" id="456999"/>
    <lineage>
        <taxon>Eukaryota</taxon>
        <taxon>Fungi</taxon>
        <taxon>Dikarya</taxon>
        <taxon>Basidiomycota</taxon>
        <taxon>Agaricomycotina</taxon>
        <taxon>Agaricomycetes</taxon>
        <taxon>Cantharellales</taxon>
        <taxon>Ceratobasidiaceae</taxon>
        <taxon>Rhizoctonia</taxon>
    </lineage>
</organism>
<reference evidence="1" key="1">
    <citation type="submission" date="2021-01" db="EMBL/GenBank/DDBJ databases">
        <authorList>
            <person name="Kaushik A."/>
        </authorList>
    </citation>
    <scope>NUCLEOTIDE SEQUENCE</scope>
    <source>
        <strain evidence="1">AG6-10EEA</strain>
    </source>
</reference>
<comment type="caution">
    <text evidence="1">The sequence shown here is derived from an EMBL/GenBank/DDBJ whole genome shotgun (WGS) entry which is preliminary data.</text>
</comment>
<accession>A0A8H3D2C9</accession>